<dbReference type="PANTHER" id="PTHR24123:SF33">
    <property type="entry name" value="PROTEIN HOS4"/>
    <property type="match status" value="1"/>
</dbReference>
<evidence type="ECO:0000256" key="3">
    <source>
        <dbReference type="PROSITE-ProRule" id="PRU00023"/>
    </source>
</evidence>
<dbReference type="VEuPathDB" id="FungiDB:FOMG_19221"/>
<keyword evidence="2 3" id="KW-0040">ANK repeat</keyword>
<dbReference type="OrthoDB" id="426293at2759"/>
<evidence type="ECO:0000256" key="2">
    <source>
        <dbReference type="ARBA" id="ARBA00023043"/>
    </source>
</evidence>
<organism evidence="4">
    <name type="scientific">Fusarium oxysporum f. sp. melonis 26406</name>
    <dbReference type="NCBI Taxonomy" id="1089452"/>
    <lineage>
        <taxon>Eukaryota</taxon>
        <taxon>Fungi</taxon>
        <taxon>Dikarya</taxon>
        <taxon>Ascomycota</taxon>
        <taxon>Pezizomycotina</taxon>
        <taxon>Sordariomycetes</taxon>
        <taxon>Hypocreomycetidae</taxon>
        <taxon>Hypocreales</taxon>
        <taxon>Nectriaceae</taxon>
        <taxon>Fusarium</taxon>
        <taxon>Fusarium oxysporum species complex</taxon>
    </lineage>
</organism>
<dbReference type="SMART" id="SM00248">
    <property type="entry name" value="ANK"/>
    <property type="match status" value="4"/>
</dbReference>
<accession>W9YWX6</accession>
<name>W9YWX6_FUSOX</name>
<dbReference type="PROSITE" id="PS50088">
    <property type="entry name" value="ANK_REPEAT"/>
    <property type="match status" value="1"/>
</dbReference>
<proteinExistence type="predicted"/>
<feature type="repeat" description="ANK" evidence="3">
    <location>
        <begin position="99"/>
        <end position="131"/>
    </location>
</feature>
<dbReference type="InterPro" id="IPR051165">
    <property type="entry name" value="Multifunctional_ANK_Repeat"/>
</dbReference>
<reference evidence="4" key="1">
    <citation type="submission" date="2012-04" db="EMBL/GenBank/DDBJ databases">
        <title>The Genome Sequence of Fusarium oxysporum melonis.</title>
        <authorList>
            <consortium name="The Broad Institute Genome Sequencing Platform"/>
            <person name="Ma L.-J."/>
            <person name="Gale L.R."/>
            <person name="Schwartz D.C."/>
            <person name="Zhou S."/>
            <person name="Corby-Kistler H."/>
            <person name="Young S.K."/>
            <person name="Zeng Q."/>
            <person name="Gargeya S."/>
            <person name="Fitzgerald M."/>
            <person name="Haas B."/>
            <person name="Abouelleil A."/>
            <person name="Alvarado L."/>
            <person name="Arachchi H.M."/>
            <person name="Berlin A."/>
            <person name="Brown A."/>
            <person name="Chapman S.B."/>
            <person name="Chen Z."/>
            <person name="Dunbar C."/>
            <person name="Freedman E."/>
            <person name="Gearin G."/>
            <person name="Goldberg J."/>
            <person name="Griggs A."/>
            <person name="Gujja S."/>
            <person name="Heiman D."/>
            <person name="Howarth C."/>
            <person name="Larson L."/>
            <person name="Lui A."/>
            <person name="MacDonald P.J.P."/>
            <person name="Montmayeur A."/>
            <person name="Murphy C."/>
            <person name="Neiman D."/>
            <person name="Pearson M."/>
            <person name="Priest M."/>
            <person name="Roberts A."/>
            <person name="Saif S."/>
            <person name="Shea T."/>
            <person name="Shenoy N."/>
            <person name="Sisk P."/>
            <person name="Stolte C."/>
            <person name="Sykes S."/>
            <person name="Wortman J."/>
            <person name="Nusbaum C."/>
            <person name="Birren B."/>
        </authorList>
    </citation>
    <scope>NUCLEOTIDE SEQUENCE</scope>
    <source>
        <strain evidence="4">26406</strain>
    </source>
</reference>
<dbReference type="PANTHER" id="PTHR24123">
    <property type="entry name" value="ANKYRIN REPEAT-CONTAINING"/>
    <property type="match status" value="1"/>
</dbReference>
<dbReference type="HOGENOM" id="CLU_717711_0_0_1"/>
<dbReference type="Pfam" id="PF12796">
    <property type="entry name" value="Ank_2"/>
    <property type="match status" value="1"/>
</dbReference>
<gene>
    <name evidence="4" type="ORF">FOMG_19221</name>
</gene>
<dbReference type="EMBL" id="KI980449">
    <property type="protein sequence ID" value="EXK24034.1"/>
    <property type="molecule type" value="Genomic_DNA"/>
</dbReference>
<dbReference type="InterPro" id="IPR036770">
    <property type="entry name" value="Ankyrin_rpt-contain_sf"/>
</dbReference>
<dbReference type="Gene3D" id="1.25.40.20">
    <property type="entry name" value="Ankyrin repeat-containing domain"/>
    <property type="match status" value="1"/>
</dbReference>
<evidence type="ECO:0000256" key="1">
    <source>
        <dbReference type="ARBA" id="ARBA00022737"/>
    </source>
</evidence>
<dbReference type="SUPFAM" id="SSF48403">
    <property type="entry name" value="Ankyrin repeat"/>
    <property type="match status" value="1"/>
</dbReference>
<dbReference type="Proteomes" id="UP000030703">
    <property type="component" value="Unassembled WGS sequence"/>
</dbReference>
<reference evidence="4" key="2">
    <citation type="submission" date="2014-02" db="EMBL/GenBank/DDBJ databases">
        <title>Annotation of the Genome Sequence of Fusarium oxysporum f. sp. melonis 26406.</title>
        <authorList>
            <consortium name="The Broad Institute Genomics Platform"/>
            <person name="Ma L.-J."/>
            <person name="Corby-Kistler H."/>
            <person name="Broz K."/>
            <person name="Gale L.R."/>
            <person name="Jonkers W."/>
            <person name="O'Donnell K."/>
            <person name="Ploetz R."/>
            <person name="Steinberg C."/>
            <person name="Schwartz D.C."/>
            <person name="VanEtten H."/>
            <person name="Zhou S."/>
            <person name="Young S.K."/>
            <person name="Zeng Q."/>
            <person name="Gargeya S."/>
            <person name="Fitzgerald M."/>
            <person name="Abouelleil A."/>
            <person name="Alvarado L."/>
            <person name="Chapman S.B."/>
            <person name="Gainer-Dewar J."/>
            <person name="Goldberg J."/>
            <person name="Griggs A."/>
            <person name="Gujja S."/>
            <person name="Hansen M."/>
            <person name="Howarth C."/>
            <person name="Imamovic A."/>
            <person name="Ireland A."/>
            <person name="Larimer J."/>
            <person name="McCowan C."/>
            <person name="Murphy C."/>
            <person name="Pearson M."/>
            <person name="Poon T.W."/>
            <person name="Priest M."/>
            <person name="Roberts A."/>
            <person name="Saif S."/>
            <person name="Shea T."/>
            <person name="Sykes S."/>
            <person name="Wortman J."/>
            <person name="Nusbaum C."/>
            <person name="Birren B."/>
        </authorList>
    </citation>
    <scope>NUCLEOTIDE SEQUENCE</scope>
    <source>
        <strain evidence="4">26406</strain>
    </source>
</reference>
<dbReference type="InterPro" id="IPR002110">
    <property type="entry name" value="Ankyrin_rpt"/>
</dbReference>
<evidence type="ECO:0000313" key="4">
    <source>
        <dbReference type="EMBL" id="EXK24034.1"/>
    </source>
</evidence>
<keyword evidence="1" id="KW-0677">Repeat</keyword>
<dbReference type="AlphaFoldDB" id="W9YWX6"/>
<sequence>MSRNKVLHPPKRAKLNIRWCMSLRSNHRVTGIMEQKGSELFQAACAGKDEDVQALLERGDIDINHLYNGMTALEGSILNLQNSTALLLIKEGASLEFKDGTNALHGASRCGLLEVAEAVINKGLNVKKRSRGNAHPIQCTAQSQDLDMITFLLDKGAKIPKFWVNPLSEDEDAQNPFTNAWGEQRYDIFLTLLDTCLSLMCHKEKNKYEALLLQSQKGDPRDKLADRLILWLEWEGFLPSLYPDYNSPETLILRTLERVFGCRCRGELHIVRILVQKGVHLPLDIDTFLNRHLYSINEQPSGLAWKMEIHPSILDVIFAALPRIGKEYAEKSWIITILFALSKKELPFTFDNVKSELGNMLLQESVPSFVTLQILKGSSWLTMES</sequence>
<protein>
    <submittedName>
        <fullName evidence="4">Uncharacterized protein</fullName>
    </submittedName>
</protein>